<evidence type="ECO:0000256" key="4">
    <source>
        <dbReference type="ARBA" id="ARBA00023172"/>
    </source>
</evidence>
<dbReference type="Gene3D" id="1.10.150.130">
    <property type="match status" value="1"/>
</dbReference>
<dbReference type="OrthoDB" id="9795573at2"/>
<gene>
    <name evidence="6" type="ORF">SAMN02745194_00486</name>
</gene>
<keyword evidence="2" id="KW-0229">DNA integration</keyword>
<dbReference type="GO" id="GO:0015074">
    <property type="term" value="P:DNA integration"/>
    <property type="evidence" value="ECO:0007669"/>
    <property type="project" value="UniProtKB-KW"/>
</dbReference>
<dbReference type="CDD" id="cd00801">
    <property type="entry name" value="INT_P4_C"/>
    <property type="match status" value="1"/>
</dbReference>
<dbReference type="SUPFAM" id="SSF56349">
    <property type="entry name" value="DNA breaking-rejoining enzymes"/>
    <property type="match status" value="1"/>
</dbReference>
<proteinExistence type="inferred from homology"/>
<dbReference type="GO" id="GO:0006310">
    <property type="term" value="P:DNA recombination"/>
    <property type="evidence" value="ECO:0007669"/>
    <property type="project" value="UniProtKB-KW"/>
</dbReference>
<evidence type="ECO:0000256" key="3">
    <source>
        <dbReference type="ARBA" id="ARBA00023125"/>
    </source>
</evidence>
<dbReference type="Pfam" id="PF13356">
    <property type="entry name" value="Arm-DNA-bind_3"/>
    <property type="match status" value="1"/>
</dbReference>
<sequence length="420" mass="46243">MKLTDTAVRKAQKAERPYKLADGGGLHLLVTPAGGKLWRYRYEVKGAEKTLAIGAYPAVSLADARKARDAAREGVAAGLDPNVAKRVRRADAVAEASATFAVVAERWYAAKSPLWSASHARDVRRNLDGDVIPAFGKVPVKAITARMVLALLREVEDRSRHQARKMRQQISGVFVHAIAEDLAETDPAAIIAPALMPLGEERHHPALTSLGEFRAMLQKVDSIPAFPLTRLALRLLALTAVRTAELRLARPEEFVDLDGPEPRWIIPKERMKGRVGKRRSHEVPLAPQAVELVKVVLAFTRGCPWLFPGAKQASASLSPTAMNAMLIRAGYEGRQTPHGMRSSFSTIMNERHAGNEQDRAIIDLMLAHKPKTGVEAVYNRASYKARRRELACEWADLISEGLMPVADVLRLPRSRVATEK</sequence>
<keyword evidence="3" id="KW-0238">DNA-binding</keyword>
<dbReference type="STRING" id="198092.SAMN02745194_00486"/>
<dbReference type="InterPro" id="IPR038488">
    <property type="entry name" value="Integrase_DNA-bd_sf"/>
</dbReference>
<keyword evidence="4" id="KW-0233">DNA recombination</keyword>
<dbReference type="PANTHER" id="PTHR30629">
    <property type="entry name" value="PROPHAGE INTEGRASE"/>
    <property type="match status" value="1"/>
</dbReference>
<dbReference type="InterPro" id="IPR025166">
    <property type="entry name" value="Integrase_DNA_bind_dom"/>
</dbReference>
<reference evidence="6 7" key="1">
    <citation type="submission" date="2016-11" db="EMBL/GenBank/DDBJ databases">
        <authorList>
            <person name="Jaros S."/>
            <person name="Januszkiewicz K."/>
            <person name="Wedrychowicz H."/>
        </authorList>
    </citation>
    <scope>NUCLEOTIDE SEQUENCE [LARGE SCALE GENOMIC DNA]</scope>
    <source>
        <strain evidence="6 7">DSM 14916</strain>
    </source>
</reference>
<dbReference type="InterPro" id="IPR053876">
    <property type="entry name" value="Phage_int_M"/>
</dbReference>
<evidence type="ECO:0000313" key="6">
    <source>
        <dbReference type="EMBL" id="SHI47660.1"/>
    </source>
</evidence>
<dbReference type="Pfam" id="PF00589">
    <property type="entry name" value="Phage_integrase"/>
    <property type="match status" value="1"/>
</dbReference>
<evidence type="ECO:0000256" key="1">
    <source>
        <dbReference type="ARBA" id="ARBA00008857"/>
    </source>
</evidence>
<dbReference type="Proteomes" id="UP000184387">
    <property type="component" value="Unassembled WGS sequence"/>
</dbReference>
<dbReference type="InterPro" id="IPR011010">
    <property type="entry name" value="DNA_brk_join_enz"/>
</dbReference>
<dbReference type="InterPro" id="IPR002104">
    <property type="entry name" value="Integrase_catalytic"/>
</dbReference>
<dbReference type="InterPro" id="IPR013762">
    <property type="entry name" value="Integrase-like_cat_sf"/>
</dbReference>
<evidence type="ECO:0000313" key="7">
    <source>
        <dbReference type="Proteomes" id="UP000184387"/>
    </source>
</evidence>
<dbReference type="AlphaFoldDB" id="A0A1M6BFW6"/>
<dbReference type="GO" id="GO:0003677">
    <property type="term" value="F:DNA binding"/>
    <property type="evidence" value="ECO:0007669"/>
    <property type="project" value="UniProtKB-KW"/>
</dbReference>
<dbReference type="PANTHER" id="PTHR30629:SF2">
    <property type="entry name" value="PROPHAGE INTEGRASE INTS-RELATED"/>
    <property type="match status" value="1"/>
</dbReference>
<evidence type="ECO:0000256" key="2">
    <source>
        <dbReference type="ARBA" id="ARBA00022908"/>
    </source>
</evidence>
<keyword evidence="7" id="KW-1185">Reference proteome</keyword>
<name>A0A1M6BFW6_9PROT</name>
<dbReference type="InterPro" id="IPR050808">
    <property type="entry name" value="Phage_Integrase"/>
</dbReference>
<dbReference type="EMBL" id="FQZF01000002">
    <property type="protein sequence ID" value="SHI47660.1"/>
    <property type="molecule type" value="Genomic_DNA"/>
</dbReference>
<evidence type="ECO:0000259" key="5">
    <source>
        <dbReference type="PROSITE" id="PS51898"/>
    </source>
</evidence>
<dbReference type="Gene3D" id="3.30.160.390">
    <property type="entry name" value="Integrase, DNA-binding domain"/>
    <property type="match status" value="1"/>
</dbReference>
<feature type="domain" description="Tyr recombinase" evidence="5">
    <location>
        <begin position="202"/>
        <end position="391"/>
    </location>
</feature>
<protein>
    <submittedName>
        <fullName evidence="6">Site-specific recombinase XerD</fullName>
    </submittedName>
</protein>
<dbReference type="PROSITE" id="PS51898">
    <property type="entry name" value="TYR_RECOMBINASE"/>
    <property type="match status" value="1"/>
</dbReference>
<organism evidence="6 7">
    <name type="scientific">Muricoccus roseus</name>
    <dbReference type="NCBI Taxonomy" id="198092"/>
    <lineage>
        <taxon>Bacteria</taxon>
        <taxon>Pseudomonadati</taxon>
        <taxon>Pseudomonadota</taxon>
        <taxon>Alphaproteobacteria</taxon>
        <taxon>Acetobacterales</taxon>
        <taxon>Roseomonadaceae</taxon>
        <taxon>Muricoccus</taxon>
    </lineage>
</organism>
<comment type="similarity">
    <text evidence="1">Belongs to the 'phage' integrase family.</text>
</comment>
<dbReference type="Gene3D" id="1.10.443.10">
    <property type="entry name" value="Intergrase catalytic core"/>
    <property type="match status" value="1"/>
</dbReference>
<accession>A0A1M6BFW6</accession>
<dbReference type="RefSeq" id="WP_073131123.1">
    <property type="nucleotide sequence ID" value="NZ_FQZF01000002.1"/>
</dbReference>
<dbReference type="Pfam" id="PF22022">
    <property type="entry name" value="Phage_int_M"/>
    <property type="match status" value="1"/>
</dbReference>
<dbReference type="InterPro" id="IPR010998">
    <property type="entry name" value="Integrase_recombinase_N"/>
</dbReference>